<dbReference type="PATRIC" id="fig|1609559.3.peg.223"/>
<evidence type="ECO:0000313" key="3">
    <source>
        <dbReference type="Proteomes" id="UP000070587"/>
    </source>
</evidence>
<evidence type="ECO:0008006" key="4">
    <source>
        <dbReference type="Google" id="ProtNLM"/>
    </source>
</evidence>
<proteinExistence type="predicted"/>
<keyword evidence="1" id="KW-0812">Transmembrane</keyword>
<dbReference type="STRING" id="1609559.TQ32_01060"/>
<keyword evidence="1" id="KW-1133">Transmembrane helix</keyword>
<dbReference type="SUPFAM" id="SSF49384">
    <property type="entry name" value="Carbohydrate-binding domain"/>
    <property type="match status" value="1"/>
</dbReference>
<gene>
    <name evidence="2" type="ORF">TQ32_01060</name>
</gene>
<feature type="transmembrane region" description="Helical" evidence="1">
    <location>
        <begin position="876"/>
        <end position="893"/>
    </location>
</feature>
<reference evidence="2 3" key="2">
    <citation type="journal article" date="2016" name="Int. J. Syst. Evol. Microbiol.">
        <title>Pyrococcus kukulkanii sp. nov., a hyperthermophilic, piezophilic archaeon isolated from a deep-sea hydrothermal vent.</title>
        <authorList>
            <person name="Callac N."/>
            <person name="Oger P."/>
            <person name="Lesongeur F."/>
            <person name="Rattray J.E."/>
            <person name="Vannier P."/>
            <person name="Michoud G."/>
            <person name="Beauverger M."/>
            <person name="Gayet N."/>
            <person name="Rouxel O."/>
            <person name="Jebbar M."/>
            <person name="Godfroy A."/>
        </authorList>
    </citation>
    <scope>NUCLEOTIDE SEQUENCE [LARGE SCALE GENOMIC DNA]</scope>
    <source>
        <strain evidence="2 3">NCB100</strain>
    </source>
</reference>
<dbReference type="Proteomes" id="UP000070587">
    <property type="component" value="Chromosome"/>
</dbReference>
<reference evidence="3" key="1">
    <citation type="submission" date="2015-02" db="EMBL/GenBank/DDBJ databases">
        <title>Pyrococcus kukulkanii sp. nov., a novel hyperthermophilic archaeon isolated from a deep-sea hydrothermal vent at the Guaymas Basin.</title>
        <authorList>
            <person name="Oger P.M."/>
            <person name="Callac N."/>
            <person name="Jebbar M."/>
            <person name="Godfroy A."/>
        </authorList>
    </citation>
    <scope>NUCLEOTIDE SEQUENCE [LARGE SCALE GENOMIC DNA]</scope>
    <source>
        <strain evidence="3">NCB100</strain>
    </source>
</reference>
<dbReference type="RefSeq" id="WP_068320191.1">
    <property type="nucleotide sequence ID" value="NZ_CP010835.1"/>
</dbReference>
<protein>
    <recommendedName>
        <fullName evidence="4">CARDB domain-containing protein</fullName>
    </recommendedName>
</protein>
<dbReference type="PANTHER" id="PTHR35902:SF3">
    <property type="entry name" value="NPCBM-ASSOCIATED, NEW3 DOMAIN OF ALPHA-GALACTOSIDASE"/>
    <property type="match status" value="1"/>
</dbReference>
<dbReference type="GeneID" id="28490378"/>
<dbReference type="Gene3D" id="2.60.40.10">
    <property type="entry name" value="Immunoglobulins"/>
    <property type="match status" value="3"/>
</dbReference>
<name>A0A127B772_9EURY</name>
<organism evidence="2 3">
    <name type="scientific">Pyrococcus kukulkanii</name>
    <dbReference type="NCBI Taxonomy" id="1609559"/>
    <lineage>
        <taxon>Archaea</taxon>
        <taxon>Methanobacteriati</taxon>
        <taxon>Methanobacteriota</taxon>
        <taxon>Thermococci</taxon>
        <taxon>Thermococcales</taxon>
        <taxon>Thermococcaceae</taxon>
        <taxon>Pyrococcus</taxon>
    </lineage>
</organism>
<dbReference type="AlphaFoldDB" id="A0A127B772"/>
<evidence type="ECO:0000313" key="2">
    <source>
        <dbReference type="EMBL" id="AMM53241.1"/>
    </source>
</evidence>
<dbReference type="PANTHER" id="PTHR35902">
    <property type="entry name" value="S-LAYER DOMAIN-LIKE PROTEIN-RELATED"/>
    <property type="match status" value="1"/>
</dbReference>
<dbReference type="EMBL" id="CP010835">
    <property type="protein sequence ID" value="AMM53241.1"/>
    <property type="molecule type" value="Genomic_DNA"/>
</dbReference>
<dbReference type="OrthoDB" id="56770at2157"/>
<keyword evidence="1" id="KW-0472">Membrane</keyword>
<evidence type="ECO:0000256" key="1">
    <source>
        <dbReference type="SAM" id="Phobius"/>
    </source>
</evidence>
<dbReference type="KEGG" id="pyc:TQ32_01060"/>
<sequence>MKGSKLIAILTIIAMLITPSWAQGPELLFEGYVNKGDYLLVGPLTIIVKDVVYDINDEKWKVLFIILDEDMNPIGPNLTKIYVPDPKKVQQLLANQTFLRAMAETLGYNPDNPVEYAEFLRWLSSASQMEVWNAIVKTIEEHPELGISLNDIAKPILVPNARPVGVNETVKIEYHGETLYITPLFVYPNGAKISISGPIRWRVSMVQGLLLSKIEVKGTVRPGEVFYVNVHLKNIGSRRVRFVTVILSPTPVIPEVTSKEESAASILPQTLAQTGVAQSSLYPLGTTMKFIDYIEPGEDKVITFSYKANENARPGDYPLYLTVVYFSYTTGENLEQRVLYDSTAITIAKDYEATFIVENQSIPRVVHPGEDFTVKVVLKNSGSDTAKNVVGTLVLEDIKGRPFAPVSSNSFYTRFVESGETIVKEFKLHVDESAKTGTYIFKLRVTYYSGNTNNKVTQEFTFSTTVIRHRAAFIEIENVTIEPKKVEPGMTFRVTLTLKNMGEGYAKGLKIKIIPVEVLVRREIQKIDISQLSSLPIPQSQQISENLQSAINQLIGEIAVEKMPAFLPVGEDNVKYDGIILPNQTIKLSFILKANGRLENNIYPLKVSLTYLSSPDDTEFSDERIIGIDVTGVEMIVISRVSTSPSRVLPGNSDVEVSFTIENIGSGEARYVLLKPIPSYPFKLSETSDQIINVGTLKQGDSARASFKVDVDKDAKSGTYQIPVIVTYKDPTGEFKELKLSIPIIIEEKPNIVVEKVEFNPEPVQGKDVNIYVTVKNIGGEKAESVVIEGVVRSSQPFTLVKRTDYVGTLAPNQTGQGVITLTVDKDAIPKVYNILIRIRAVGDRDKGDDNVYIFEHTIKIPVKENVEEKERLKKLAIGAGVLAVLVTLLIYLKRKKSSS</sequence>
<dbReference type="InterPro" id="IPR013783">
    <property type="entry name" value="Ig-like_fold"/>
</dbReference>
<accession>A0A127B772</accession>
<dbReference type="InterPro" id="IPR008965">
    <property type="entry name" value="CBM2/CBM3_carb-bd_dom_sf"/>
</dbReference>
<dbReference type="GO" id="GO:0030246">
    <property type="term" value="F:carbohydrate binding"/>
    <property type="evidence" value="ECO:0007669"/>
    <property type="project" value="InterPro"/>
</dbReference>